<accession>A0AAV7V9U5</accession>
<dbReference type="EMBL" id="JANPWB010000003">
    <property type="protein sequence ID" value="KAJ1196854.1"/>
    <property type="molecule type" value="Genomic_DNA"/>
</dbReference>
<keyword evidence="2" id="KW-1185">Reference proteome</keyword>
<comment type="caution">
    <text evidence="1">The sequence shown here is derived from an EMBL/GenBank/DDBJ whole genome shotgun (WGS) entry which is preliminary data.</text>
</comment>
<organism evidence="1 2">
    <name type="scientific">Pleurodeles waltl</name>
    <name type="common">Iberian ribbed newt</name>
    <dbReference type="NCBI Taxonomy" id="8319"/>
    <lineage>
        <taxon>Eukaryota</taxon>
        <taxon>Metazoa</taxon>
        <taxon>Chordata</taxon>
        <taxon>Craniata</taxon>
        <taxon>Vertebrata</taxon>
        <taxon>Euteleostomi</taxon>
        <taxon>Amphibia</taxon>
        <taxon>Batrachia</taxon>
        <taxon>Caudata</taxon>
        <taxon>Salamandroidea</taxon>
        <taxon>Salamandridae</taxon>
        <taxon>Pleurodelinae</taxon>
        <taxon>Pleurodeles</taxon>
    </lineage>
</organism>
<reference evidence="1" key="1">
    <citation type="journal article" date="2022" name="bioRxiv">
        <title>Sequencing and chromosome-scale assembly of the giantPleurodeles waltlgenome.</title>
        <authorList>
            <person name="Brown T."/>
            <person name="Elewa A."/>
            <person name="Iarovenko S."/>
            <person name="Subramanian E."/>
            <person name="Araus A.J."/>
            <person name="Petzold A."/>
            <person name="Susuki M."/>
            <person name="Suzuki K.-i.T."/>
            <person name="Hayashi T."/>
            <person name="Toyoda A."/>
            <person name="Oliveira C."/>
            <person name="Osipova E."/>
            <person name="Leigh N.D."/>
            <person name="Simon A."/>
            <person name="Yun M.H."/>
        </authorList>
    </citation>
    <scope>NUCLEOTIDE SEQUENCE</scope>
    <source>
        <strain evidence="1">20211129_DDA</strain>
        <tissue evidence="1">Liver</tissue>
    </source>
</reference>
<protein>
    <submittedName>
        <fullName evidence="1">Uncharacterized protein</fullName>
    </submittedName>
</protein>
<gene>
    <name evidence="1" type="ORF">NDU88_000718</name>
</gene>
<dbReference type="Proteomes" id="UP001066276">
    <property type="component" value="Chromosome 2_1"/>
</dbReference>
<proteinExistence type="predicted"/>
<sequence>MLRSDQGALFTSHALVQGRSLLAAGMCVDRIPAGAAEFMFVILASFRGGGRVVGNTRGAQGAARSVILGLGGAGRSSVSNTGGAQGAARSVILGGRRAQLGR</sequence>
<evidence type="ECO:0000313" key="2">
    <source>
        <dbReference type="Proteomes" id="UP001066276"/>
    </source>
</evidence>
<dbReference type="AlphaFoldDB" id="A0AAV7V9U5"/>
<name>A0AAV7V9U5_PLEWA</name>
<evidence type="ECO:0000313" key="1">
    <source>
        <dbReference type="EMBL" id="KAJ1196854.1"/>
    </source>
</evidence>